<protein>
    <recommendedName>
        <fullName evidence="4">Monosaccharide ABC transporter substrate-binding protein (CUT2 family)</fullName>
    </recommendedName>
</protein>
<comment type="caution">
    <text evidence="2">The sequence shown here is derived from an EMBL/GenBank/DDBJ whole genome shotgun (WGS) entry which is preliminary data.</text>
</comment>
<feature type="transmembrane region" description="Helical" evidence="1">
    <location>
        <begin position="53"/>
        <end position="72"/>
    </location>
</feature>
<reference evidence="2 3" key="1">
    <citation type="submission" date="2018-07" db="EMBL/GenBank/DDBJ databases">
        <title>Genomic Encyclopedia of Type Strains, Phase IV (KMG-IV): sequencing the most valuable type-strain genomes for metagenomic binning, comparative biology and taxonomic classification.</title>
        <authorList>
            <person name="Goeker M."/>
        </authorList>
    </citation>
    <scope>NUCLEOTIDE SEQUENCE [LARGE SCALE GENOMIC DNA]</scope>
    <source>
        <strain evidence="2 3">DSM 14364</strain>
    </source>
</reference>
<dbReference type="InterPro" id="IPR007487">
    <property type="entry name" value="ABC_transpt-TYRBP-like"/>
</dbReference>
<accession>A0A370HRU6</accession>
<evidence type="ECO:0000313" key="2">
    <source>
        <dbReference type="EMBL" id="RDI61259.1"/>
    </source>
</evidence>
<keyword evidence="3" id="KW-1185">Reference proteome</keyword>
<proteinExistence type="predicted"/>
<keyword evidence="1" id="KW-0472">Membrane</keyword>
<dbReference type="Gene3D" id="3.40.50.2300">
    <property type="match status" value="2"/>
</dbReference>
<keyword evidence="1" id="KW-0812">Transmembrane</keyword>
<keyword evidence="1" id="KW-1133">Transmembrane helix</keyword>
<name>A0A370HRU6_9HYPH</name>
<dbReference type="EMBL" id="QQBB01000002">
    <property type="protein sequence ID" value="RDI61259.1"/>
    <property type="molecule type" value="Genomic_DNA"/>
</dbReference>
<gene>
    <name evidence="2" type="ORF">DES45_102654</name>
</gene>
<organism evidence="2 3">
    <name type="scientific">Microvirga subterranea</name>
    <dbReference type="NCBI Taxonomy" id="186651"/>
    <lineage>
        <taxon>Bacteria</taxon>
        <taxon>Pseudomonadati</taxon>
        <taxon>Pseudomonadota</taxon>
        <taxon>Alphaproteobacteria</taxon>
        <taxon>Hyphomicrobiales</taxon>
        <taxon>Methylobacteriaceae</taxon>
        <taxon>Microvirga</taxon>
    </lineage>
</organism>
<dbReference type="AlphaFoldDB" id="A0A370HRU6"/>
<dbReference type="PANTHER" id="PTHR35271:SF1">
    <property type="entry name" value="ABC TRANSPORTER, SUBSTRATE-BINDING LIPOPROTEIN"/>
    <property type="match status" value="1"/>
</dbReference>
<evidence type="ECO:0008006" key="4">
    <source>
        <dbReference type="Google" id="ProtNLM"/>
    </source>
</evidence>
<evidence type="ECO:0000313" key="3">
    <source>
        <dbReference type="Proteomes" id="UP000254925"/>
    </source>
</evidence>
<dbReference type="Proteomes" id="UP000254925">
    <property type="component" value="Unassembled WGS sequence"/>
</dbReference>
<dbReference type="PANTHER" id="PTHR35271">
    <property type="entry name" value="ABC TRANSPORTER, SUBSTRATE-BINDING LIPOPROTEIN-RELATED"/>
    <property type="match status" value="1"/>
</dbReference>
<sequence>MTCMREWLATHLPTTAALATDGRALIRMAAAMMHRFAIATWSLRLRSRLPARWLMLGLIIGIPVGAGLLGLGPAGSKALAAETVRKILHVDSYHKGNEWNDRILAALRETLAGKPVDLQVVYLDAKRHPADAEIRSSVDRALQVIGRLKPDVITVSDDPAAQYLVMEHLRDGGIPVVFCGLNWDASIYQLPYRNTTGMVEVSPIPQIVRLLRQHARGSRLGFLAEDTDVKRKELAYHERLFGITYEKTYFVSSHAAWKEAFLRAQQEVDMLMILGVGAIADWNPADARRLAEERSEIPSGTDFEWLTPVSLIGVVKHPEEQGRWTAQAALRILDGVPPSAIPLTYNREGDLFFNPRIAKRIGIRDAPPLSRIVP</sequence>
<evidence type="ECO:0000256" key="1">
    <source>
        <dbReference type="SAM" id="Phobius"/>
    </source>
</evidence>